<evidence type="ECO:0000313" key="1">
    <source>
        <dbReference type="EMBL" id="SVA26027.1"/>
    </source>
</evidence>
<dbReference type="EMBL" id="UINC01006189">
    <property type="protein sequence ID" value="SVA26027.1"/>
    <property type="molecule type" value="Genomic_DNA"/>
</dbReference>
<dbReference type="AlphaFoldDB" id="A0A381UFB8"/>
<proteinExistence type="predicted"/>
<organism evidence="1">
    <name type="scientific">marine metagenome</name>
    <dbReference type="NCBI Taxonomy" id="408172"/>
    <lineage>
        <taxon>unclassified sequences</taxon>
        <taxon>metagenomes</taxon>
        <taxon>ecological metagenomes</taxon>
    </lineage>
</organism>
<reference evidence="1" key="1">
    <citation type="submission" date="2018-05" db="EMBL/GenBank/DDBJ databases">
        <authorList>
            <person name="Lanie J.A."/>
            <person name="Ng W.-L."/>
            <person name="Kazmierczak K.M."/>
            <person name="Andrzejewski T.M."/>
            <person name="Davidsen T.M."/>
            <person name="Wayne K.J."/>
            <person name="Tettelin H."/>
            <person name="Glass J.I."/>
            <person name="Rusch D."/>
            <person name="Podicherti R."/>
            <person name="Tsui H.-C.T."/>
            <person name="Winkler M.E."/>
        </authorList>
    </citation>
    <scope>NUCLEOTIDE SEQUENCE</scope>
</reference>
<sequence length="316" mass="35579">MYARIFVIACSVCLFNTWSLAQSADTYQVPKTEHGQPDLQGTWSTRFNTLLERPGGLPLVLLPEQAAGYAEVITQGLAGNDDPDIDLFGPPQLAMVKGEYRSSVIVYPENGLLPYNELGARISAHSYFEGLGFDHPEQRPGVERCVESWGSPPMRFFAYQLFHGIVQTSDKIAIISEESVPLRVIHMDGQERPDAIRSFEGHSIGRWEGDTLVVEVTHFSDTNPERANMGRPMLISGDAHITERFSRVSESELFYQYTVDDPVYYTEPWRGEFSFTRDESGHIYEYSCHEGNYSMVGALRGARVQEAQAKKLIEKP</sequence>
<accession>A0A381UFB8</accession>
<name>A0A381UFB8_9ZZZZ</name>
<protein>
    <submittedName>
        <fullName evidence="1">Uncharacterized protein</fullName>
    </submittedName>
</protein>
<gene>
    <name evidence="1" type="ORF">METZ01_LOCUS78881</name>
</gene>